<evidence type="ECO:0000313" key="2">
    <source>
        <dbReference type="Proteomes" id="UP000218263"/>
    </source>
</evidence>
<proteinExistence type="predicted"/>
<protein>
    <submittedName>
        <fullName evidence="1">Uncharacterized protein</fullName>
    </submittedName>
</protein>
<dbReference type="NCBIfam" id="NF047352">
    <property type="entry name" value="P_loop_sacsin"/>
    <property type="match status" value="1"/>
</dbReference>
<evidence type="ECO:0000313" key="1">
    <source>
        <dbReference type="EMBL" id="BAU51945.1"/>
    </source>
</evidence>
<reference evidence="1 2" key="1">
    <citation type="submission" date="2015-12" db="EMBL/GenBank/DDBJ databases">
        <title>Genome sequence of Mucilaginibacter gotjawali.</title>
        <authorList>
            <person name="Lee J.S."/>
            <person name="Lee K.C."/>
            <person name="Kim K.K."/>
            <person name="Lee B.W."/>
        </authorList>
    </citation>
    <scope>NUCLEOTIDE SEQUENCE [LARGE SCALE GENOMIC DNA]</scope>
    <source>
        <strain evidence="1 2">SA3-7</strain>
    </source>
</reference>
<dbReference type="PANTHER" id="PTHR32387:SF0">
    <property type="entry name" value="PROTEIN NO VEIN"/>
    <property type="match status" value="1"/>
</dbReference>
<dbReference type="OrthoDB" id="7069425at2"/>
<dbReference type="RefSeq" id="WP_096349320.1">
    <property type="nucleotide sequence ID" value="NZ_AP017313.1"/>
</dbReference>
<dbReference type="Pfam" id="PF13020">
    <property type="entry name" value="NOV_C"/>
    <property type="match status" value="1"/>
</dbReference>
<name>A0A110AZK0_9SPHI</name>
<dbReference type="Proteomes" id="UP000218263">
    <property type="component" value="Chromosome"/>
</dbReference>
<keyword evidence="2" id="KW-1185">Reference proteome</keyword>
<gene>
    <name evidence="1" type="ORF">MgSA37_00094</name>
</gene>
<dbReference type="InterPro" id="IPR036890">
    <property type="entry name" value="HATPase_C_sf"/>
</dbReference>
<dbReference type="Gene3D" id="3.30.565.10">
    <property type="entry name" value="Histidine kinase-like ATPase, C-terminal domain"/>
    <property type="match status" value="1"/>
</dbReference>
<organism evidence="1 2">
    <name type="scientific">Mucilaginibacter gotjawali</name>
    <dbReference type="NCBI Taxonomy" id="1550579"/>
    <lineage>
        <taxon>Bacteria</taxon>
        <taxon>Pseudomonadati</taxon>
        <taxon>Bacteroidota</taxon>
        <taxon>Sphingobacteriia</taxon>
        <taxon>Sphingobacteriales</taxon>
        <taxon>Sphingobacteriaceae</taxon>
        <taxon>Mucilaginibacter</taxon>
    </lineage>
</organism>
<dbReference type="InterPro" id="IPR024975">
    <property type="entry name" value="NOV_C"/>
</dbReference>
<dbReference type="SUPFAM" id="SSF55874">
    <property type="entry name" value="ATPase domain of HSP90 chaperone/DNA topoisomerase II/histidine kinase"/>
    <property type="match status" value="1"/>
</dbReference>
<dbReference type="PANTHER" id="PTHR32387">
    <property type="entry name" value="WU:FJ29H11"/>
    <property type="match status" value="1"/>
</dbReference>
<dbReference type="EMBL" id="AP017313">
    <property type="protein sequence ID" value="BAU51945.1"/>
    <property type="molecule type" value="Genomic_DNA"/>
</dbReference>
<dbReference type="KEGG" id="mgot:MgSA37_00094"/>
<sequence>MPIDLKQITEDIFTENARRSPDGLTSDRYVQNHFVSSYKSRFFLELLQNARDAIVMGMVKKGRIKAWLEGDTLFFANNGMDFNKEGVRSICFPAISTKTDRGMIGHKGIGFNSILEITDQPAIMTNSGTFYFSTGETAELIGQPVDILPLFQFPLYSAVTVEQAYPDLFIQGYTTIIKLKLNKKITGQEALKQALQITGQDIVFLSAITSMEIGENKKEIVALTPRIVLEENAKPSYYKPYEYHFCLSSEIIGSFDEDEQTQFKTDNKAECKFLLQTDVSGKFMPAAQSKLYLFYALDPITGFSFSIHSFFSATIDRKGLSGQSKLNAALFDQIAEYYTGDFLAAVKTDFSADVLSVLAYKRELNNNLEPFYNALKIRWAGKQFIYNAAAKRFLAPSEVLLVTKKESDLFDDDILGDKYLLYMPDTRIQDWLIKECGTTQLAKDFIVRNIEAKCESRINDPKFFERLYEQNTVWLFDLSAKKILLTQNGKLVAGNETVIYYQRKLEFYTPAVLDDRLSFLHQGIKVEGLRDNHRSQLGLNEYSEESLMSAAISLFKEMTDLKNEDQHKIAVALIGFLKGLGISKTESIARMSDDLWFPVMHKATQRKDWKNLLQSPVYFENFELHEAYAGDYYFIDMEALIQGDDFSRWDSFLTDLGVWKVPAVYIQKGRKAIDENNSTFINNDRQFHRPQNDITVAYSRSIIHTWPVYHGFITSTLIADMTLRVDGERYTDEKTKIARSGAVNYLKNHSWIPVSYKDKVSLKQPHQVVAMSQSDYVKVHNQPILEYLHVILLDQFTDSQFLTDFDIFHFSVNSPESYRKLFRMVLESYPDPEKNTDKNGFEKFFNRLLTYLHDCLNVLGARETDVRLFEQEQFLTKSLIDQTFQWTKGINAIHIDQKAFLDKVTDAGLIEKVTNPFVFTKRDRNEWGKYAAKIGRSISKIIKTKIASTGEPSGLSECVKNPEVMLAFVEDDQDKNFSDEELESFRNKNLIIHKAMKLEVDIEGDKYSLEQPFFVEGEKEKSVLHIDEGLLIYATKDFSRALAEYFEYLTDLDMKRLDLIINDIQLLNSKEEKYEYAVSRDIDHNRLEEIGHLFEQGITIEMPADESAVLVDKIKAGTAPAVTVTTKLIQEQVEVKEITISNGFENYLEVLDNAVNSPVLPFTVAADIQSSGTSSLPKPSTAINYTPRTELSDQSKKDLGFLAEYFVFKKLTIKQPSLYEQLHLEPEQEIDLNWYNLPRLKNSALADGSIGKGCDMEIRDAGIFIEVKGMAGLSDLFTITNNEFKKMKEAGDNYYLIVVKNVYQEQRIVTIVVRNPYREIVLGNLRFIKGEMTAPY</sequence>
<dbReference type="InterPro" id="IPR052957">
    <property type="entry name" value="Auxin_embryo_med"/>
</dbReference>
<accession>A0A110AZK0</accession>